<gene>
    <name evidence="1" type="ORF">BCR43DRAFT_513646</name>
</gene>
<dbReference type="AlphaFoldDB" id="A0A1X2HFH9"/>
<dbReference type="STRING" id="13706.A0A1X2HFH9"/>
<dbReference type="Proteomes" id="UP000242180">
    <property type="component" value="Unassembled WGS sequence"/>
</dbReference>
<evidence type="ECO:0000313" key="2">
    <source>
        <dbReference type="Proteomes" id="UP000242180"/>
    </source>
</evidence>
<evidence type="ECO:0000313" key="1">
    <source>
        <dbReference type="EMBL" id="ORY97216.1"/>
    </source>
</evidence>
<sequence>MLNPLRRIQFTEYDATFKLWLPLFDHLFVGSSISTRIAGTSNQFTAATKRMVDIAPAEIALDGTADNNTINGNANFLRGGKDIPARLPDISLEQRAALP</sequence>
<reference evidence="1 2" key="1">
    <citation type="submission" date="2016-07" db="EMBL/GenBank/DDBJ databases">
        <title>Pervasive Adenine N6-methylation of Active Genes in Fungi.</title>
        <authorList>
            <consortium name="DOE Joint Genome Institute"/>
            <person name="Mondo S.J."/>
            <person name="Dannebaum R.O."/>
            <person name="Kuo R.C."/>
            <person name="Labutti K."/>
            <person name="Haridas S."/>
            <person name="Kuo A."/>
            <person name="Salamov A."/>
            <person name="Ahrendt S.R."/>
            <person name="Lipzen A."/>
            <person name="Sullivan W."/>
            <person name="Andreopoulos W.B."/>
            <person name="Clum A."/>
            <person name="Lindquist E."/>
            <person name="Daum C."/>
            <person name="Ramamoorthy G.K."/>
            <person name="Gryganskyi A."/>
            <person name="Culley D."/>
            <person name="Magnuson J.K."/>
            <person name="James T.Y."/>
            <person name="O'Malley M.A."/>
            <person name="Stajich J.E."/>
            <person name="Spatafora J.W."/>
            <person name="Visel A."/>
            <person name="Grigoriev I.V."/>
        </authorList>
    </citation>
    <scope>NUCLEOTIDE SEQUENCE [LARGE SCALE GENOMIC DNA]</scope>
    <source>
        <strain evidence="1 2">NRRL 2496</strain>
    </source>
</reference>
<name>A0A1X2HFH9_SYNRA</name>
<dbReference type="InParanoid" id="A0A1X2HFH9"/>
<dbReference type="OrthoDB" id="2242533at2759"/>
<comment type="caution">
    <text evidence="1">The sequence shown here is derived from an EMBL/GenBank/DDBJ whole genome shotgun (WGS) entry which is preliminary data.</text>
</comment>
<keyword evidence="2" id="KW-1185">Reference proteome</keyword>
<accession>A0A1X2HFH9</accession>
<protein>
    <submittedName>
        <fullName evidence="1">Uncharacterized protein</fullName>
    </submittedName>
</protein>
<organism evidence="1 2">
    <name type="scientific">Syncephalastrum racemosum</name>
    <name type="common">Filamentous fungus</name>
    <dbReference type="NCBI Taxonomy" id="13706"/>
    <lineage>
        <taxon>Eukaryota</taxon>
        <taxon>Fungi</taxon>
        <taxon>Fungi incertae sedis</taxon>
        <taxon>Mucoromycota</taxon>
        <taxon>Mucoromycotina</taxon>
        <taxon>Mucoromycetes</taxon>
        <taxon>Mucorales</taxon>
        <taxon>Syncephalastraceae</taxon>
        <taxon>Syncephalastrum</taxon>
    </lineage>
</organism>
<dbReference type="EMBL" id="MCGN01000004">
    <property type="protein sequence ID" value="ORY97216.1"/>
    <property type="molecule type" value="Genomic_DNA"/>
</dbReference>
<proteinExistence type="predicted"/>